<accession>A0ABR8QGS3</accession>
<proteinExistence type="predicted"/>
<evidence type="ECO:0000313" key="2">
    <source>
        <dbReference type="Proteomes" id="UP000604241"/>
    </source>
</evidence>
<gene>
    <name evidence="1" type="ORF">H9657_15145</name>
</gene>
<comment type="caution">
    <text evidence="1">The sequence shown here is derived from an EMBL/GenBank/DDBJ whole genome shotgun (WGS) entry which is preliminary data.</text>
</comment>
<name>A0ABR8QGS3_9CELL</name>
<dbReference type="RefSeq" id="WP_191784260.1">
    <property type="nucleotide sequence ID" value="NZ_JACSQV010000014.1"/>
</dbReference>
<dbReference type="EMBL" id="JACSQV010000014">
    <property type="protein sequence ID" value="MBD7919605.1"/>
    <property type="molecule type" value="Genomic_DNA"/>
</dbReference>
<dbReference type="Proteomes" id="UP000604241">
    <property type="component" value="Unassembled WGS sequence"/>
</dbReference>
<organism evidence="1 2">
    <name type="scientific">Cellulomonas avistercoris</name>
    <dbReference type="NCBI Taxonomy" id="2762242"/>
    <lineage>
        <taxon>Bacteria</taxon>
        <taxon>Bacillati</taxon>
        <taxon>Actinomycetota</taxon>
        <taxon>Actinomycetes</taxon>
        <taxon>Micrococcales</taxon>
        <taxon>Cellulomonadaceae</taxon>
        <taxon>Cellulomonas</taxon>
    </lineage>
</organism>
<reference evidence="1 2" key="1">
    <citation type="submission" date="2020-08" db="EMBL/GenBank/DDBJ databases">
        <title>A Genomic Blueprint of the Chicken Gut Microbiome.</title>
        <authorList>
            <person name="Gilroy R."/>
            <person name="Ravi A."/>
            <person name="Getino M."/>
            <person name="Pursley I."/>
            <person name="Horton D.L."/>
            <person name="Alikhan N.-F."/>
            <person name="Baker D."/>
            <person name="Gharbi K."/>
            <person name="Hall N."/>
            <person name="Watson M."/>
            <person name="Adriaenssens E.M."/>
            <person name="Foster-Nyarko E."/>
            <person name="Jarju S."/>
            <person name="Secka A."/>
            <person name="Antonio M."/>
            <person name="Oren A."/>
            <person name="Chaudhuri R."/>
            <person name="La Ragione R.M."/>
            <person name="Hildebrand F."/>
            <person name="Pallen M.J."/>
        </authorList>
    </citation>
    <scope>NUCLEOTIDE SEQUENCE [LARGE SCALE GENOMIC DNA]</scope>
    <source>
        <strain evidence="1 2">Sa3CUA2</strain>
    </source>
</reference>
<keyword evidence="2" id="KW-1185">Reference proteome</keyword>
<evidence type="ECO:0000313" key="1">
    <source>
        <dbReference type="EMBL" id="MBD7919605.1"/>
    </source>
</evidence>
<protein>
    <submittedName>
        <fullName evidence="1">Uncharacterized protein</fullName>
    </submittedName>
</protein>
<sequence length="241" mass="25851">MDLPSAWTDGRRPGLLGQGVMLYTVDLAPADEDLFDLWYTHQHLPERVGTPGFLRGRRYVRREGSPGPRHLTVYETADTAVFRSAEYLRRLDTPTPLTQQAVTLFVEPWRSVMRVLFSHGAAVGRELSVVHLESDDAAALARLVEEQAAVVLADTTMCGLHLVEADLEATQAKSSTSEGQGAAERAASPECVLLADGVAGTAAALRRVLDAADGVARATSEVATYDQLVSLLPGADEGGAR</sequence>